<comment type="caution">
    <text evidence="11">The sequence shown here is derived from an EMBL/GenBank/DDBJ whole genome shotgun (WGS) entry which is preliminary data.</text>
</comment>
<comment type="subcellular location">
    <subcellularLocation>
        <location evidence="1">Mitochondrion</location>
    </subcellularLocation>
</comment>
<keyword evidence="12" id="KW-1185">Reference proteome</keyword>
<dbReference type="AlphaFoldDB" id="A0A0J9XCP5"/>
<dbReference type="PANTHER" id="PTHR15893">
    <property type="entry name" value="RIBOSOMAL PROTEIN L27"/>
    <property type="match status" value="1"/>
</dbReference>
<name>A0A0J9XCP5_GEOCN</name>
<keyword evidence="6" id="KW-0687">Ribonucleoprotein</keyword>
<evidence type="ECO:0000256" key="8">
    <source>
        <dbReference type="ARBA" id="ARBA00035465"/>
    </source>
</evidence>
<keyword evidence="4 11" id="KW-0689">Ribosomal protein</keyword>
<evidence type="ECO:0000256" key="4">
    <source>
        <dbReference type="ARBA" id="ARBA00022980"/>
    </source>
</evidence>
<dbReference type="Proteomes" id="UP000242525">
    <property type="component" value="Unassembled WGS sequence"/>
</dbReference>
<dbReference type="PANTHER" id="PTHR15893:SF0">
    <property type="entry name" value="LARGE RIBOSOMAL SUBUNIT PROTEIN BL27M"/>
    <property type="match status" value="1"/>
</dbReference>
<gene>
    <name evidence="11" type="ORF">BN980_GECA08s02028g</name>
</gene>
<accession>A0A0J9XCP5</accession>
<reference evidence="11" key="1">
    <citation type="submission" date="2014-03" db="EMBL/GenBank/DDBJ databases">
        <authorList>
            <person name="Casaregola S."/>
        </authorList>
    </citation>
    <scope>NUCLEOTIDE SEQUENCE [LARGE SCALE GENOMIC DNA]</scope>
    <source>
        <strain evidence="11">CLIB 918</strain>
    </source>
</reference>
<sequence length="400" mass="44957">MSRLPSLNQLRSQVFRPALQLGNSTLLHRPILPVSNDGALIGIRNATKKAAGSKTSNKDSRGRRLGSKKSDGQTVKVGDIIYRQRGTKIYPGDNVEIGKDHTLFALEPGFVRFYLDPFHPNRKFAGVVLNKEDRLPAPHFAPTSRRFGKEELVIPKYAIKEKDAMSRKEYLAQPKIAEVKQQREQKRSEILAKLGEELESFVPGLEAEKKSIVVERLLTIKGFLSGGRSNEEAHKLADRQFKIDNEIDVRANRITAEEGAAKLEAYTQLAAQVDAVVAFDPKLTLVKYLSPAELDALAKERIEAIKALASQITNGINIETYTQIESLIDSPCFPLSTRATLRKMYIRKYQSKNPERPTNKDGKPLKNTELLTLVDKKKGFAVKKWNYSKERVDLIYTSKA</sequence>
<dbReference type="PRINTS" id="PR00063">
    <property type="entry name" value="RIBOSOMALL27"/>
</dbReference>
<proteinExistence type="inferred from homology"/>
<evidence type="ECO:0000256" key="6">
    <source>
        <dbReference type="ARBA" id="ARBA00023274"/>
    </source>
</evidence>
<keyword evidence="3" id="KW-0809">Transit peptide</keyword>
<dbReference type="STRING" id="1173061.A0A0J9XCP5"/>
<evidence type="ECO:0000256" key="2">
    <source>
        <dbReference type="ARBA" id="ARBA00010797"/>
    </source>
</evidence>
<evidence type="ECO:0000256" key="9">
    <source>
        <dbReference type="SAM" id="MobiDB-lite"/>
    </source>
</evidence>
<dbReference type="Pfam" id="PF01016">
    <property type="entry name" value="Ribosomal_L27"/>
    <property type="match status" value="1"/>
</dbReference>
<dbReference type="InterPro" id="IPR041244">
    <property type="entry name" value="Ribosomal_bL27m_C"/>
</dbReference>
<dbReference type="FunFam" id="2.40.50.100:FF:000042">
    <property type="entry name" value="50S ribosomal protein L27"/>
    <property type="match status" value="1"/>
</dbReference>
<keyword evidence="5" id="KW-0496">Mitochondrion</keyword>
<evidence type="ECO:0000256" key="5">
    <source>
        <dbReference type="ARBA" id="ARBA00023128"/>
    </source>
</evidence>
<dbReference type="NCBIfam" id="TIGR00062">
    <property type="entry name" value="L27"/>
    <property type="match status" value="1"/>
</dbReference>
<dbReference type="GO" id="GO:0003735">
    <property type="term" value="F:structural constituent of ribosome"/>
    <property type="evidence" value="ECO:0007669"/>
    <property type="project" value="InterPro"/>
</dbReference>
<dbReference type="SUPFAM" id="SSF110324">
    <property type="entry name" value="Ribosomal L27 protein-like"/>
    <property type="match status" value="1"/>
</dbReference>
<dbReference type="PROSITE" id="PS00831">
    <property type="entry name" value="RIBOSOMAL_L27"/>
    <property type="match status" value="1"/>
</dbReference>
<dbReference type="GO" id="GO:0005762">
    <property type="term" value="C:mitochondrial large ribosomal subunit"/>
    <property type="evidence" value="ECO:0007669"/>
    <property type="project" value="TreeGrafter"/>
</dbReference>
<protein>
    <recommendedName>
        <fullName evidence="7">Large ribosomal subunit protein bL27m</fullName>
    </recommendedName>
    <alternativeName>
        <fullName evidence="8">54S ribosomal protein L2, mitochondrial</fullName>
    </alternativeName>
</protein>
<evidence type="ECO:0000256" key="7">
    <source>
        <dbReference type="ARBA" id="ARBA00035267"/>
    </source>
</evidence>
<comment type="similarity">
    <text evidence="2">Belongs to the bacterial ribosomal protein bL27 family.</text>
</comment>
<evidence type="ECO:0000256" key="3">
    <source>
        <dbReference type="ARBA" id="ARBA00022946"/>
    </source>
</evidence>
<feature type="domain" description="Large ribosomal subunit protein bL27m C-terminal" evidence="10">
    <location>
        <begin position="156"/>
        <end position="399"/>
    </location>
</feature>
<evidence type="ECO:0000256" key="1">
    <source>
        <dbReference type="ARBA" id="ARBA00004173"/>
    </source>
</evidence>
<dbReference type="InterPro" id="IPR001684">
    <property type="entry name" value="Ribosomal_bL27"/>
</dbReference>
<dbReference type="GO" id="GO:0006412">
    <property type="term" value="P:translation"/>
    <property type="evidence" value="ECO:0007669"/>
    <property type="project" value="InterPro"/>
</dbReference>
<evidence type="ECO:0000259" key="10">
    <source>
        <dbReference type="Pfam" id="PF18471"/>
    </source>
</evidence>
<dbReference type="OrthoDB" id="1867012at2759"/>
<dbReference type="Gene3D" id="2.40.50.100">
    <property type="match status" value="1"/>
</dbReference>
<dbReference type="Pfam" id="PF18471">
    <property type="entry name" value="Ribosomal_L27_C"/>
    <property type="match status" value="1"/>
</dbReference>
<evidence type="ECO:0000313" key="11">
    <source>
        <dbReference type="EMBL" id="CDO54616.1"/>
    </source>
</evidence>
<dbReference type="InterPro" id="IPR018261">
    <property type="entry name" value="Ribosomal_bL27_CS"/>
</dbReference>
<evidence type="ECO:0000313" key="12">
    <source>
        <dbReference type="Proteomes" id="UP000242525"/>
    </source>
</evidence>
<dbReference type="EMBL" id="CCBN010000008">
    <property type="protein sequence ID" value="CDO54616.1"/>
    <property type="molecule type" value="Genomic_DNA"/>
</dbReference>
<organism evidence="11 12">
    <name type="scientific">Geotrichum candidum</name>
    <name type="common">Oospora lactis</name>
    <name type="synonym">Dipodascus geotrichum</name>
    <dbReference type="NCBI Taxonomy" id="1173061"/>
    <lineage>
        <taxon>Eukaryota</taxon>
        <taxon>Fungi</taxon>
        <taxon>Dikarya</taxon>
        <taxon>Ascomycota</taxon>
        <taxon>Saccharomycotina</taxon>
        <taxon>Dipodascomycetes</taxon>
        <taxon>Dipodascales</taxon>
        <taxon>Dipodascaceae</taxon>
        <taxon>Geotrichum</taxon>
    </lineage>
</organism>
<feature type="region of interest" description="Disordered" evidence="9">
    <location>
        <begin position="47"/>
        <end position="72"/>
    </location>
</feature>